<dbReference type="NCBIfam" id="NF004790">
    <property type="entry name" value="PRK06136.1"/>
    <property type="match status" value="1"/>
</dbReference>
<evidence type="ECO:0000313" key="10">
    <source>
        <dbReference type="Proteomes" id="UP000225972"/>
    </source>
</evidence>
<dbReference type="PANTHER" id="PTHR45790:SF3">
    <property type="entry name" value="S-ADENOSYL-L-METHIONINE-DEPENDENT UROPORPHYRINOGEN III METHYLTRANSFERASE, CHLOROPLASTIC"/>
    <property type="match status" value="1"/>
</dbReference>
<evidence type="ECO:0000259" key="8">
    <source>
        <dbReference type="Pfam" id="PF00590"/>
    </source>
</evidence>
<evidence type="ECO:0000256" key="1">
    <source>
        <dbReference type="ARBA" id="ARBA00005879"/>
    </source>
</evidence>
<keyword evidence="6" id="KW-0627">Porphyrin biosynthesis</keyword>
<dbReference type="EC" id="2.1.1.107" evidence="2"/>
<comment type="pathway">
    <text evidence="7">Porphyrin-containing compound metabolism; siroheme biosynthesis; precorrin-2 from uroporphyrinogen III: step 1/1.</text>
</comment>
<dbReference type="NCBIfam" id="TIGR01469">
    <property type="entry name" value="cobA_cysG_Cterm"/>
    <property type="match status" value="1"/>
</dbReference>
<dbReference type="InterPro" id="IPR035996">
    <property type="entry name" value="4pyrrol_Methylase_sf"/>
</dbReference>
<evidence type="ECO:0000256" key="4">
    <source>
        <dbReference type="ARBA" id="ARBA00022679"/>
    </source>
</evidence>
<dbReference type="PROSITE" id="PS00839">
    <property type="entry name" value="SUMT_1"/>
    <property type="match status" value="1"/>
</dbReference>
<keyword evidence="10" id="KW-1185">Reference proteome</keyword>
<dbReference type="Gene3D" id="3.40.1010.10">
    <property type="entry name" value="Cobalt-precorrin-4 Transmethylase, Domain 1"/>
    <property type="match status" value="1"/>
</dbReference>
<dbReference type="GO" id="GO:0032259">
    <property type="term" value="P:methylation"/>
    <property type="evidence" value="ECO:0007669"/>
    <property type="project" value="UniProtKB-KW"/>
</dbReference>
<dbReference type="InterPro" id="IPR050161">
    <property type="entry name" value="Siro_Cobalamin_biosynth"/>
</dbReference>
<sequence>MLAQLFKSSRNVHPAPTPGKVRFVGAGPGDPDLLTLKALDALQAADVVIHDGLVPNQIVLLARKAVKIIPVGKKGFGHHTPQEEINARIVENALQGHTVVRLKGGDPTVFARLDEEIEAVEAADLTYDIVPGITAASASLSAIGQSLTKRGRNASARILTGHDMKGFADHDWRALAQSGEVAAIYMGKRAARFIQGRLLMHGAAPDTPVTLVENASRADQRILATTLTQLPDLVDQADPKGPALMLWGLSPRDAAAQDILVQELA</sequence>
<dbReference type="GO" id="GO:0019354">
    <property type="term" value="P:siroheme biosynthetic process"/>
    <property type="evidence" value="ECO:0007669"/>
    <property type="project" value="UniProtKB-UniPathway"/>
</dbReference>
<evidence type="ECO:0000256" key="5">
    <source>
        <dbReference type="ARBA" id="ARBA00022691"/>
    </source>
</evidence>
<keyword evidence="3" id="KW-0489">Methyltransferase</keyword>
<reference evidence="10" key="1">
    <citation type="submission" date="2017-05" db="EMBL/GenBank/DDBJ databases">
        <authorList>
            <person name="Rodrigo-Torres L."/>
            <person name="Arahal R. D."/>
            <person name="Lucena T."/>
        </authorList>
    </citation>
    <scope>NUCLEOTIDE SEQUENCE [LARGE SCALE GENOMIC DNA]</scope>
    <source>
        <strain evidence="10">CECT 8649</strain>
    </source>
</reference>
<proteinExistence type="inferred from homology"/>
<evidence type="ECO:0000256" key="3">
    <source>
        <dbReference type="ARBA" id="ARBA00022603"/>
    </source>
</evidence>
<dbReference type="UniPathway" id="UPA00262">
    <property type="reaction ID" value="UER00211"/>
</dbReference>
<dbReference type="AlphaFoldDB" id="A0A238JCU8"/>
<gene>
    <name evidence="9" type="primary">cysG</name>
    <name evidence="9" type="ORF">TRP8649_02621</name>
</gene>
<protein>
    <recommendedName>
        <fullName evidence="2">uroporphyrinogen-III C-methyltransferase</fullName>
        <ecNumber evidence="2">2.1.1.107</ecNumber>
    </recommendedName>
</protein>
<dbReference type="Proteomes" id="UP000225972">
    <property type="component" value="Unassembled WGS sequence"/>
</dbReference>
<evidence type="ECO:0000313" key="9">
    <source>
        <dbReference type="EMBL" id="SMX28498.1"/>
    </source>
</evidence>
<dbReference type="Pfam" id="PF00590">
    <property type="entry name" value="TP_methylase"/>
    <property type="match status" value="1"/>
</dbReference>
<dbReference type="EMBL" id="FXXP01000002">
    <property type="protein sequence ID" value="SMX28498.1"/>
    <property type="molecule type" value="Genomic_DNA"/>
</dbReference>
<organism evidence="9 10">
    <name type="scientific">Pelagimonas phthalicica</name>
    <dbReference type="NCBI Taxonomy" id="1037362"/>
    <lineage>
        <taxon>Bacteria</taxon>
        <taxon>Pseudomonadati</taxon>
        <taxon>Pseudomonadota</taxon>
        <taxon>Alphaproteobacteria</taxon>
        <taxon>Rhodobacterales</taxon>
        <taxon>Roseobacteraceae</taxon>
        <taxon>Pelagimonas</taxon>
    </lineage>
</organism>
<dbReference type="InterPro" id="IPR014777">
    <property type="entry name" value="4pyrrole_Mease_sub1"/>
</dbReference>
<accession>A0A238JCU8</accession>
<dbReference type="CDD" id="cd11642">
    <property type="entry name" value="SUMT"/>
    <property type="match status" value="1"/>
</dbReference>
<dbReference type="PANTHER" id="PTHR45790">
    <property type="entry name" value="SIROHEME SYNTHASE-RELATED"/>
    <property type="match status" value="1"/>
</dbReference>
<dbReference type="Gene3D" id="3.30.950.10">
    <property type="entry name" value="Methyltransferase, Cobalt-precorrin-4 Transmethylase, Domain 2"/>
    <property type="match status" value="1"/>
</dbReference>
<keyword evidence="5" id="KW-0949">S-adenosyl-L-methionine</keyword>
<dbReference type="InterPro" id="IPR006366">
    <property type="entry name" value="CobA/CysG_C"/>
</dbReference>
<dbReference type="FunFam" id="3.40.1010.10:FF:000001">
    <property type="entry name" value="Siroheme synthase"/>
    <property type="match status" value="1"/>
</dbReference>
<keyword evidence="4" id="KW-0808">Transferase</keyword>
<evidence type="ECO:0000256" key="6">
    <source>
        <dbReference type="ARBA" id="ARBA00023244"/>
    </source>
</evidence>
<dbReference type="SUPFAM" id="SSF53790">
    <property type="entry name" value="Tetrapyrrole methylase"/>
    <property type="match status" value="1"/>
</dbReference>
<dbReference type="InterPro" id="IPR014776">
    <property type="entry name" value="4pyrrole_Mease_sub2"/>
</dbReference>
<feature type="domain" description="Tetrapyrrole methylase" evidence="8">
    <location>
        <begin position="20"/>
        <end position="230"/>
    </location>
</feature>
<dbReference type="GO" id="GO:0004851">
    <property type="term" value="F:uroporphyrin-III C-methyltransferase activity"/>
    <property type="evidence" value="ECO:0007669"/>
    <property type="project" value="UniProtKB-EC"/>
</dbReference>
<comment type="similarity">
    <text evidence="1">Belongs to the precorrin methyltransferase family.</text>
</comment>
<dbReference type="InterPro" id="IPR000878">
    <property type="entry name" value="4pyrrol_Mease"/>
</dbReference>
<name>A0A238JCU8_9RHOB</name>
<evidence type="ECO:0000256" key="7">
    <source>
        <dbReference type="ARBA" id="ARBA00025705"/>
    </source>
</evidence>
<evidence type="ECO:0000256" key="2">
    <source>
        <dbReference type="ARBA" id="ARBA00012162"/>
    </source>
</evidence>
<dbReference type="InterPro" id="IPR003043">
    <property type="entry name" value="Uropor_MeTrfase_CS"/>
</dbReference>